<dbReference type="InterPro" id="IPR017972">
    <property type="entry name" value="Cyt_P450_CS"/>
</dbReference>
<evidence type="ECO:0000313" key="2">
    <source>
        <dbReference type="Proteomes" id="UP000569732"/>
    </source>
</evidence>
<dbReference type="GO" id="GO:0005506">
    <property type="term" value="F:iron ion binding"/>
    <property type="evidence" value="ECO:0007669"/>
    <property type="project" value="InterPro"/>
</dbReference>
<evidence type="ECO:0008006" key="3">
    <source>
        <dbReference type="Google" id="ProtNLM"/>
    </source>
</evidence>
<comment type="caution">
    <text evidence="1">The sequence shown here is derived from an EMBL/GenBank/DDBJ whole genome shotgun (WGS) entry which is preliminary data.</text>
</comment>
<proteinExistence type="predicted"/>
<dbReference type="GO" id="GO:0004497">
    <property type="term" value="F:monooxygenase activity"/>
    <property type="evidence" value="ECO:0007669"/>
    <property type="project" value="InterPro"/>
</dbReference>
<protein>
    <recommendedName>
        <fullName evidence="3">Cytochrome P450</fullName>
    </recommendedName>
</protein>
<dbReference type="EMBL" id="JACCKB010000001">
    <property type="protein sequence ID" value="NYZ64478.1"/>
    <property type="molecule type" value="Genomic_DNA"/>
</dbReference>
<dbReference type="InterPro" id="IPR036396">
    <property type="entry name" value="Cyt_P450_sf"/>
</dbReference>
<name>A0A853I153_9GAMM</name>
<dbReference type="RefSeq" id="WP_180566511.1">
    <property type="nucleotide sequence ID" value="NZ_JACCKB010000001.1"/>
</dbReference>
<dbReference type="GO" id="GO:0016705">
    <property type="term" value="F:oxidoreductase activity, acting on paired donors, with incorporation or reduction of molecular oxygen"/>
    <property type="evidence" value="ECO:0007669"/>
    <property type="project" value="InterPro"/>
</dbReference>
<evidence type="ECO:0000313" key="1">
    <source>
        <dbReference type="EMBL" id="NYZ64478.1"/>
    </source>
</evidence>
<dbReference type="Gene3D" id="1.10.630.10">
    <property type="entry name" value="Cytochrome P450"/>
    <property type="match status" value="1"/>
</dbReference>
<gene>
    <name evidence="1" type="ORF">H0A36_00570</name>
</gene>
<accession>A0A853I153</accession>
<dbReference type="PROSITE" id="PS00086">
    <property type="entry name" value="CYTOCHROME_P450"/>
    <property type="match status" value="1"/>
</dbReference>
<sequence>MFGEFISILQKNLESLLGDGKPNLKELENKVINQLPAELQDNVEYVQNVILQSVRFIQSATDELTLPMINISFTKENALPRFLWGMLWKDWEKQPEDGTTVFLQDYRDRGLHNAKKKAYFSALTPDLYEEKYQPKIKDFFNKMLGRENSNIPLMDQYVSDYLDLYWNLHLNVKPQDIPEYAKQIGKEFINCLAIVTPFDPNNLSQSLDFKRSYEYVRRNRSHLSEWLASLIDNVKKNQNEYKDTFVYYWFVNNQKGNGAFTKEDITFECFHNFLALSQWGNTIYNMMDLLREDNEKELACKVQTEFKELMSSNPNELARAGDDNSFTRLDFFVFELMRVILPNNGSISRVALNGQLANEPDILNFHLHQPIGNSSLHWSDARLEKDSNDNNVWVAPFNPERYQDVPLSHTIDEEGLKKAAALNRCPFEQSSITTKDGRSILNNAYGTTYSSNEKAQCPVIETAGYSPFGFGYRRCPGELFTANVFKTFLKTVWENQISFYQLDSKDPQEIPVAPATFVKDNIAMKYSQ</sequence>
<dbReference type="GO" id="GO:0020037">
    <property type="term" value="F:heme binding"/>
    <property type="evidence" value="ECO:0007669"/>
    <property type="project" value="InterPro"/>
</dbReference>
<dbReference type="SUPFAM" id="SSF48264">
    <property type="entry name" value="Cytochrome P450"/>
    <property type="match status" value="1"/>
</dbReference>
<dbReference type="Proteomes" id="UP000569732">
    <property type="component" value="Unassembled WGS sequence"/>
</dbReference>
<reference evidence="1 2" key="1">
    <citation type="submission" date="2020-07" db="EMBL/GenBank/DDBJ databases">
        <title>Endozoicomonas sp. nov., isolated from sediment.</title>
        <authorList>
            <person name="Gu T."/>
        </authorList>
    </citation>
    <scope>NUCLEOTIDE SEQUENCE [LARGE SCALE GENOMIC DNA]</scope>
    <source>
        <strain evidence="1 2">SM1973</strain>
    </source>
</reference>
<dbReference type="AlphaFoldDB" id="A0A853I153"/>
<keyword evidence="2" id="KW-1185">Reference proteome</keyword>
<organism evidence="1 2">
    <name type="scientific">Spartinivicinus marinus</name>
    <dbReference type="NCBI Taxonomy" id="2994442"/>
    <lineage>
        <taxon>Bacteria</taxon>
        <taxon>Pseudomonadati</taxon>
        <taxon>Pseudomonadota</taxon>
        <taxon>Gammaproteobacteria</taxon>
        <taxon>Oceanospirillales</taxon>
        <taxon>Zooshikellaceae</taxon>
        <taxon>Spartinivicinus</taxon>
    </lineage>
</organism>